<keyword evidence="2 7" id="KW-0813">Transport</keyword>
<dbReference type="RefSeq" id="WP_014021664.1">
    <property type="nucleotide sequence ID" value="NC_015914.1"/>
</dbReference>
<dbReference type="InterPro" id="IPR036942">
    <property type="entry name" value="Beta-barrel_TonB_sf"/>
</dbReference>
<dbReference type="SUPFAM" id="SSF49464">
    <property type="entry name" value="Carboxypeptidase regulatory domain-like"/>
    <property type="match status" value="1"/>
</dbReference>
<evidence type="ECO:0000313" key="9">
    <source>
        <dbReference type="EMBL" id="AEL27378.1"/>
    </source>
</evidence>
<keyword evidence="6 7" id="KW-0998">Cell outer membrane</keyword>
<evidence type="ECO:0000256" key="1">
    <source>
        <dbReference type="ARBA" id="ARBA00004571"/>
    </source>
</evidence>
<evidence type="ECO:0000259" key="8">
    <source>
        <dbReference type="Pfam" id="PF07715"/>
    </source>
</evidence>
<dbReference type="GO" id="GO:0009279">
    <property type="term" value="C:cell outer membrane"/>
    <property type="evidence" value="ECO:0007669"/>
    <property type="project" value="UniProtKB-SubCell"/>
</dbReference>
<keyword evidence="4 7" id="KW-0812">Transmembrane</keyword>
<comment type="subcellular location">
    <subcellularLocation>
        <location evidence="1 7">Cell outer membrane</location>
        <topology evidence="1 7">Multi-pass membrane protein</topology>
    </subcellularLocation>
</comment>
<dbReference type="FunFam" id="2.170.130.10:FF:000008">
    <property type="entry name" value="SusC/RagA family TonB-linked outer membrane protein"/>
    <property type="match status" value="1"/>
</dbReference>
<dbReference type="PROSITE" id="PS52016">
    <property type="entry name" value="TONB_DEPENDENT_REC_3"/>
    <property type="match status" value="1"/>
</dbReference>
<evidence type="ECO:0000256" key="3">
    <source>
        <dbReference type="ARBA" id="ARBA00022452"/>
    </source>
</evidence>
<dbReference type="NCBIfam" id="TIGR04057">
    <property type="entry name" value="SusC_RagA_signa"/>
    <property type="match status" value="1"/>
</dbReference>
<dbReference type="EMBL" id="CP002955">
    <property type="protein sequence ID" value="AEL27378.1"/>
    <property type="molecule type" value="Genomic_DNA"/>
</dbReference>
<dbReference type="AlphaFoldDB" id="G0J1I3"/>
<sequence length="1123" mass="124211">MKKTLHALCMIGKYYLYGIVLQLLFINLLYAAPINAQGSLDMKEVYLSISLKEASLPEVFSEIKSKTDFSFIYDKKVFNKTRAVNIKANVQSLESILVDLAKAHGLRFKQVDDKISVRLVEEKESPPIIIADVTVTGTVVDSEGNPIPGVTVSVPGTSIGTATDLDGKYSLTVPEESTLIYSFIGFESQEREVGDQSIINITLEEDMSSLDEVVVIGYGTQKQREVTGSISTLEAEQLEDQPVGQFAQKLHGRIPGVQINQASGTPGGGMAIRIRGASSINAGNDPLYVVDGFPIVGDINNINPNEIETFSVLKGASAASLYGSRAANGVVLITTKRAKKGETTIQFSASYGINQIPQQGRSEFMDAKEFLQFQKEIYEDKIKYEGYTGGIPELYQNPEQYSGTSTDWSDVILRDGSVASYNLNIAAGKDKFSTSTTAGYFKEEGAVLNTDFERFSLRSNNEYQFSKNFRIGVNIAPTFQSSQNFNTDGHSGSAIVMAASSTPPIFSPFDTNEDGTLVDSYSGPGIFTQPNWYRNLMESTNRLKSTRLLTNAFAELNFLEDFTFKSSISLDILGSNRRMFQPSTYGVAGNAPLNRAQAEYATEFYYSWLTENTLIYSKNMGDAHNIDALVGYSAQKFTQENTILTGIDFPDDDVQWIDAAAIKNGSSSVGEWSLLSFFSRVNYNYKGKYLLSASIRRDGSSRFGLDNQWGSFPAASAGWIISDETFLSNSTALSYLKLRAEYGYAGNFNIGNYRQYGNISSTNYVIGNSVAQGRSPVSIGNSQLTWETTRGMDIGLDASFLGDRIYTTFDYYNKTTDNMLYQVDIPYAAGFPNIQSNIGEINIWGYEFSVGHKLLTENFKWNTDFNISFNRNKVIQLGTNNTPIGGIGEQGFSSYWKTEVGRQMPLFYGYVFDGIYMTQEEFDTSAKHITSAVGTTKMKDLNDDGVIDSDDKTFLGNPNPKFTFGFNNSFNYKNFDLNIVMSGAYGGEIFAFRGWNTLLDGNFNVITEVKDRWRSEDNPGEGFHASTRSGTTAFGRYTSSKWIHDASYLTVKNITFGYTIPNIKNYFTKARVYASIQQALVITNYPYGNPEASLLGLSSLQLGFDGTAYPVPRTIALGLNLNF</sequence>
<dbReference type="InterPro" id="IPR023997">
    <property type="entry name" value="TonB-dep_OMP_SusC/RagA_CS"/>
</dbReference>
<dbReference type="HOGENOM" id="CLU_004317_0_2_10"/>
<dbReference type="STRING" id="880070.Cycma_3665"/>
<keyword evidence="3 7" id="KW-1134">Transmembrane beta strand</keyword>
<reference evidence="10" key="1">
    <citation type="submission" date="2011-07" db="EMBL/GenBank/DDBJ databases">
        <title>The complete genome of Cyclobacterium marinum DSM 745.</title>
        <authorList>
            <person name="Lucas S."/>
            <person name="Han J."/>
            <person name="Lapidus A."/>
            <person name="Bruce D."/>
            <person name="Goodwin L."/>
            <person name="Pitluck S."/>
            <person name="Peters L."/>
            <person name="Kyrpides N."/>
            <person name="Mavromatis K."/>
            <person name="Ivanova N."/>
            <person name="Ovchinnikova G."/>
            <person name="Chertkov O."/>
            <person name="Detter J.C."/>
            <person name="Tapia R."/>
            <person name="Han C."/>
            <person name="Land M."/>
            <person name="Hauser L."/>
            <person name="Markowitz V."/>
            <person name="Cheng J.-F."/>
            <person name="Hugenholtz P."/>
            <person name="Woyke T."/>
            <person name="Wu D."/>
            <person name="Tindall B."/>
            <person name="Schuetze A."/>
            <person name="Brambilla E."/>
            <person name="Klenk H.-P."/>
            <person name="Eisen J.A."/>
        </authorList>
    </citation>
    <scope>NUCLEOTIDE SEQUENCE [LARGE SCALE GENOMIC DNA]</scope>
    <source>
        <strain evidence="10">ATCC 25205 / DSM 745 / LMG 13164 / NCIMB 1802</strain>
    </source>
</reference>
<dbReference type="Gene3D" id="2.40.170.20">
    <property type="entry name" value="TonB-dependent receptor, beta-barrel domain"/>
    <property type="match status" value="1"/>
</dbReference>
<dbReference type="InterPro" id="IPR012910">
    <property type="entry name" value="Plug_dom"/>
</dbReference>
<comment type="similarity">
    <text evidence="7">Belongs to the TonB-dependent receptor family.</text>
</comment>
<keyword evidence="9" id="KW-0675">Receptor</keyword>
<name>G0J1I3_CYCMS</name>
<dbReference type="SUPFAM" id="SSF56935">
    <property type="entry name" value="Porins"/>
    <property type="match status" value="1"/>
</dbReference>
<evidence type="ECO:0000256" key="6">
    <source>
        <dbReference type="ARBA" id="ARBA00023237"/>
    </source>
</evidence>
<evidence type="ECO:0000313" key="10">
    <source>
        <dbReference type="Proteomes" id="UP000001635"/>
    </source>
</evidence>
<keyword evidence="5 7" id="KW-0472">Membrane</keyword>
<dbReference type="Pfam" id="PF13715">
    <property type="entry name" value="CarbopepD_reg_2"/>
    <property type="match status" value="1"/>
</dbReference>
<dbReference type="Gene3D" id="2.170.130.10">
    <property type="entry name" value="TonB-dependent receptor, plug domain"/>
    <property type="match status" value="1"/>
</dbReference>
<protein>
    <submittedName>
        <fullName evidence="9">TonB-dependent receptor plug</fullName>
    </submittedName>
</protein>
<evidence type="ECO:0000256" key="4">
    <source>
        <dbReference type="ARBA" id="ARBA00022692"/>
    </source>
</evidence>
<dbReference type="Proteomes" id="UP000001635">
    <property type="component" value="Chromosome"/>
</dbReference>
<dbReference type="NCBIfam" id="TIGR04056">
    <property type="entry name" value="OMP_RagA_SusC"/>
    <property type="match status" value="1"/>
</dbReference>
<dbReference type="eggNOG" id="COG4771">
    <property type="taxonomic scope" value="Bacteria"/>
</dbReference>
<accession>G0J1I3</accession>
<dbReference type="eggNOG" id="COG4206">
    <property type="taxonomic scope" value="Bacteria"/>
</dbReference>
<proteinExistence type="inferred from homology"/>
<dbReference type="InterPro" id="IPR008969">
    <property type="entry name" value="CarboxyPept-like_regulatory"/>
</dbReference>
<gene>
    <name evidence="9" type="ordered locus">Cycma_3665</name>
</gene>
<dbReference type="Gene3D" id="2.60.40.1120">
    <property type="entry name" value="Carboxypeptidase-like, regulatory domain"/>
    <property type="match status" value="1"/>
</dbReference>
<dbReference type="KEGG" id="cmr:Cycma_3665"/>
<feature type="domain" description="TonB-dependent receptor plug" evidence="8">
    <location>
        <begin position="222"/>
        <end position="330"/>
    </location>
</feature>
<dbReference type="FunFam" id="2.60.40.1120:FF:000003">
    <property type="entry name" value="Outer membrane protein Omp121"/>
    <property type="match status" value="1"/>
</dbReference>
<evidence type="ECO:0000256" key="5">
    <source>
        <dbReference type="ARBA" id="ARBA00023136"/>
    </source>
</evidence>
<organism evidence="9 10">
    <name type="scientific">Cyclobacterium marinum (strain ATCC 25205 / DSM 745 / LMG 13164 / NCIMB 1802)</name>
    <name type="common">Flectobacillus marinus</name>
    <dbReference type="NCBI Taxonomy" id="880070"/>
    <lineage>
        <taxon>Bacteria</taxon>
        <taxon>Pseudomonadati</taxon>
        <taxon>Bacteroidota</taxon>
        <taxon>Cytophagia</taxon>
        <taxon>Cytophagales</taxon>
        <taxon>Cyclobacteriaceae</taxon>
        <taxon>Cyclobacterium</taxon>
    </lineage>
</organism>
<dbReference type="InterPro" id="IPR037066">
    <property type="entry name" value="Plug_dom_sf"/>
</dbReference>
<evidence type="ECO:0000256" key="7">
    <source>
        <dbReference type="PROSITE-ProRule" id="PRU01360"/>
    </source>
</evidence>
<dbReference type="Pfam" id="PF07715">
    <property type="entry name" value="Plug"/>
    <property type="match status" value="1"/>
</dbReference>
<evidence type="ECO:0000256" key="2">
    <source>
        <dbReference type="ARBA" id="ARBA00022448"/>
    </source>
</evidence>
<dbReference type="OrthoDB" id="9768177at2"/>
<keyword evidence="10" id="KW-1185">Reference proteome</keyword>
<dbReference type="InterPro" id="IPR023996">
    <property type="entry name" value="TonB-dep_OMP_SusC/RagA"/>
</dbReference>
<dbReference type="InterPro" id="IPR039426">
    <property type="entry name" value="TonB-dep_rcpt-like"/>
</dbReference>